<protein>
    <recommendedName>
        <fullName evidence="3">ParB/Sulfiredoxin domain-containing protein</fullName>
    </recommendedName>
</protein>
<dbReference type="InterPro" id="IPR036086">
    <property type="entry name" value="ParB/Sulfiredoxin_sf"/>
</dbReference>
<dbReference type="Proteomes" id="UP001204144">
    <property type="component" value="Unassembled WGS sequence"/>
</dbReference>
<gene>
    <name evidence="1" type="ORF">EGI31_19570</name>
</gene>
<name>A0AAE3H4N4_9BACT</name>
<dbReference type="RefSeq" id="WP_255038829.1">
    <property type="nucleotide sequence ID" value="NZ_RJUF01000180.1"/>
</dbReference>
<dbReference type="EMBL" id="RJUF01000180">
    <property type="protein sequence ID" value="MCP9765139.1"/>
    <property type="molecule type" value="Genomic_DNA"/>
</dbReference>
<keyword evidence="2" id="KW-1185">Reference proteome</keyword>
<sequence length="208" mass="23894">MKVEELFVTEKVSVAELVPHTLNPRKIKQLEKGKLWARLQKFGLIGIPVRDADGTLLSGHQRCQVLRDYGMGDMVIDVRTAVRKLTDVELKEIMVIENTHAGEFDLQMLHDEFEEYVNLDDFNISMDDLTKDLDTGNEKAMRDEPEMPIVPKYSEKYSAVIIMCENSIDENYVREVLGLGKAKDYKTSNVGESYVMTAKQFTEAWQRK</sequence>
<proteinExistence type="predicted"/>
<dbReference type="AlphaFoldDB" id="A0AAE3H4N4"/>
<dbReference type="SUPFAM" id="SSF110849">
    <property type="entry name" value="ParB/Sulfiredoxin"/>
    <property type="match status" value="1"/>
</dbReference>
<organism evidence="1 2">
    <name type="scientific">Lacihabitans soyangensis</name>
    <dbReference type="NCBI Taxonomy" id="869394"/>
    <lineage>
        <taxon>Bacteria</taxon>
        <taxon>Pseudomonadati</taxon>
        <taxon>Bacteroidota</taxon>
        <taxon>Cytophagia</taxon>
        <taxon>Cytophagales</taxon>
        <taxon>Leadbetterellaceae</taxon>
        <taxon>Lacihabitans</taxon>
    </lineage>
</organism>
<evidence type="ECO:0008006" key="3">
    <source>
        <dbReference type="Google" id="ProtNLM"/>
    </source>
</evidence>
<reference evidence="1 2" key="1">
    <citation type="submission" date="2018-11" db="EMBL/GenBank/DDBJ databases">
        <title>Novel bacteria species description.</title>
        <authorList>
            <person name="Han J.-H."/>
        </authorList>
    </citation>
    <scope>NUCLEOTIDE SEQUENCE [LARGE SCALE GENOMIC DNA]</scope>
    <source>
        <strain evidence="1 2">KCTC23259</strain>
    </source>
</reference>
<evidence type="ECO:0000313" key="2">
    <source>
        <dbReference type="Proteomes" id="UP001204144"/>
    </source>
</evidence>
<comment type="caution">
    <text evidence="1">The sequence shown here is derived from an EMBL/GenBank/DDBJ whole genome shotgun (WGS) entry which is preliminary data.</text>
</comment>
<evidence type="ECO:0000313" key="1">
    <source>
        <dbReference type="EMBL" id="MCP9765139.1"/>
    </source>
</evidence>
<accession>A0AAE3H4N4</accession>